<comment type="caution">
    <text evidence="1">The sequence shown here is derived from an EMBL/GenBank/DDBJ whole genome shotgun (WGS) entry which is preliminary data.</text>
</comment>
<organism evidence="1 2">
    <name type="scientific">Vaccinium darrowii</name>
    <dbReference type="NCBI Taxonomy" id="229202"/>
    <lineage>
        <taxon>Eukaryota</taxon>
        <taxon>Viridiplantae</taxon>
        <taxon>Streptophyta</taxon>
        <taxon>Embryophyta</taxon>
        <taxon>Tracheophyta</taxon>
        <taxon>Spermatophyta</taxon>
        <taxon>Magnoliopsida</taxon>
        <taxon>eudicotyledons</taxon>
        <taxon>Gunneridae</taxon>
        <taxon>Pentapetalae</taxon>
        <taxon>asterids</taxon>
        <taxon>Ericales</taxon>
        <taxon>Ericaceae</taxon>
        <taxon>Vaccinioideae</taxon>
        <taxon>Vaccinieae</taxon>
        <taxon>Vaccinium</taxon>
    </lineage>
</organism>
<evidence type="ECO:0000313" key="2">
    <source>
        <dbReference type="Proteomes" id="UP000828048"/>
    </source>
</evidence>
<reference evidence="1 2" key="1">
    <citation type="journal article" date="2021" name="Hortic Res">
        <title>High-quality reference genome and annotation aids understanding of berry development for evergreen blueberry (Vaccinium darrowii).</title>
        <authorList>
            <person name="Yu J."/>
            <person name="Hulse-Kemp A.M."/>
            <person name="Babiker E."/>
            <person name="Staton M."/>
        </authorList>
    </citation>
    <scope>NUCLEOTIDE SEQUENCE [LARGE SCALE GENOMIC DNA]</scope>
    <source>
        <strain evidence="2">cv. NJ 8807/NJ 8810</strain>
        <tissue evidence="1">Young leaf</tissue>
    </source>
</reference>
<evidence type="ECO:0000313" key="1">
    <source>
        <dbReference type="EMBL" id="KAH7862270.1"/>
    </source>
</evidence>
<protein>
    <submittedName>
        <fullName evidence="1">Uncharacterized protein</fullName>
    </submittedName>
</protein>
<dbReference type="EMBL" id="CM037162">
    <property type="protein sequence ID" value="KAH7862270.1"/>
    <property type="molecule type" value="Genomic_DNA"/>
</dbReference>
<sequence length="337" mass="37442">MDWKEAPPQPPPPPPLPPLNNHHHNPSNNYLFTPSLPSTSNSMQYPLPPQSQFLPDNIDWVSLLSCPNGGIFDTKAAPPYMGSDQGILKDVDSRERKRGSRVRKATRPRFAFHTKSADDILDDGYRWRKYGQKAVKNSIYPRISLVCKLITEMANLLDKAKNFMAEKVANMKKPEATITDVDLKDLSRDGITYAAKVTVDNPYSQSIPICQISYILKSAGRSTSVFVESDSRRSCPLHSGAFLFTIVALLHWVIASGTMEDPGSLTGNDKTLLNVPVKVPHSVVVSLVRDIGSDWDIDYELELGLTVDLPLVGDLTIPLSTKGEIKLPSLSDFWKKE</sequence>
<proteinExistence type="predicted"/>
<name>A0ACB7Z947_9ERIC</name>
<dbReference type="Proteomes" id="UP000828048">
    <property type="component" value="Chromosome 12"/>
</dbReference>
<keyword evidence="2" id="KW-1185">Reference proteome</keyword>
<accession>A0ACB7Z947</accession>
<gene>
    <name evidence="1" type="ORF">Vadar_002316</name>
</gene>